<comment type="caution">
    <text evidence="1">The sequence shown here is derived from an EMBL/GenBank/DDBJ whole genome shotgun (WGS) entry which is preliminary data.</text>
</comment>
<accession>A0A4V3GHR6</accession>
<protein>
    <submittedName>
        <fullName evidence="1">Uncharacterized protein</fullName>
    </submittedName>
</protein>
<evidence type="ECO:0000313" key="1">
    <source>
        <dbReference type="EMBL" id="TDW76487.1"/>
    </source>
</evidence>
<organism evidence="1 2">
    <name type="scientific">Kribbella pratensis</name>
    <dbReference type="NCBI Taxonomy" id="2512112"/>
    <lineage>
        <taxon>Bacteria</taxon>
        <taxon>Bacillati</taxon>
        <taxon>Actinomycetota</taxon>
        <taxon>Actinomycetes</taxon>
        <taxon>Propionibacteriales</taxon>
        <taxon>Kribbellaceae</taxon>
        <taxon>Kribbella</taxon>
    </lineage>
</organism>
<dbReference type="EMBL" id="SODP01000001">
    <property type="protein sequence ID" value="TDW76487.1"/>
    <property type="molecule type" value="Genomic_DNA"/>
</dbReference>
<gene>
    <name evidence="1" type="ORF">EV653_1644</name>
</gene>
<name>A0A4V3GHR6_9ACTN</name>
<dbReference type="Proteomes" id="UP000295146">
    <property type="component" value="Unassembled WGS sequence"/>
</dbReference>
<dbReference type="OrthoDB" id="8236516at2"/>
<dbReference type="AlphaFoldDB" id="A0A4V3GHR6"/>
<dbReference type="RefSeq" id="WP_134099552.1">
    <property type="nucleotide sequence ID" value="NZ_SODP01000001.1"/>
</dbReference>
<proteinExistence type="predicted"/>
<sequence length="79" mass="9300">MADDTNDPTGFEAAIKPLFRERDRRSMLNRFDLWSYDDVSLHADRILARLREGTMPCDSAWPSERVDLFQQWNENGKPQ</sequence>
<keyword evidence="2" id="KW-1185">Reference proteome</keyword>
<evidence type="ECO:0000313" key="2">
    <source>
        <dbReference type="Proteomes" id="UP000295146"/>
    </source>
</evidence>
<reference evidence="1 2" key="1">
    <citation type="submission" date="2019-03" db="EMBL/GenBank/DDBJ databases">
        <title>Genomic Encyclopedia of Type Strains, Phase III (KMG-III): the genomes of soil and plant-associated and newly described type strains.</title>
        <authorList>
            <person name="Whitman W."/>
        </authorList>
    </citation>
    <scope>NUCLEOTIDE SEQUENCE [LARGE SCALE GENOMIC DNA]</scope>
    <source>
        <strain evidence="1 2">VKM Ac-2573</strain>
    </source>
</reference>